<dbReference type="EMBL" id="JBBJCI010000291">
    <property type="protein sequence ID" value="KAK7235611.1"/>
    <property type="molecule type" value="Genomic_DNA"/>
</dbReference>
<name>A0ABR1FQ42_AURAN</name>
<evidence type="ECO:0000313" key="1">
    <source>
        <dbReference type="EMBL" id="KAK7235611.1"/>
    </source>
</evidence>
<accession>A0ABR1FQ42</accession>
<dbReference type="PANTHER" id="PTHR30111:SF1">
    <property type="entry name" value="33 KDA CHAPERONIN"/>
    <property type="match status" value="1"/>
</dbReference>
<comment type="caution">
    <text evidence="1">The sequence shown here is derived from an EMBL/GenBank/DDBJ whole genome shotgun (WGS) entry which is preliminary data.</text>
</comment>
<gene>
    <name evidence="1" type="ORF">SO694_00066023</name>
</gene>
<dbReference type="Gene3D" id="3.55.30.10">
    <property type="entry name" value="Hsp33 domain"/>
    <property type="match status" value="1"/>
</dbReference>
<dbReference type="Proteomes" id="UP001363151">
    <property type="component" value="Unassembled WGS sequence"/>
</dbReference>
<dbReference type="Pfam" id="PF01430">
    <property type="entry name" value="HSP33"/>
    <property type="match status" value="1"/>
</dbReference>
<dbReference type="InterPro" id="IPR016153">
    <property type="entry name" value="Heat_shock_Hsp33_N"/>
</dbReference>
<sequence length="235" mass="25344">MRLLMLAATTTALRCGLRVQRTRARRLATRLPDAPNLRLLDGSDELRRGLSADGFVSAKAVDVTRAVREISELQECLRRATALRRAIASVVLIADGLEADETFQVRFVGDGPLRGVFAVCNGALETRGYVGNPKVALSTGGVKSGVGAGQLQVVRLKNLPGEEELSPYSSVVEITSGEIAEDINYYAVAEHLLKNIQRVIDEKVTTTSVLKAGNTRRGRARASTGAVFVLFRPRG</sequence>
<reference evidence="1 2" key="1">
    <citation type="submission" date="2024-03" db="EMBL/GenBank/DDBJ databases">
        <title>Aureococcus anophagefferens CCMP1851 and Kratosvirus quantuckense: Draft genome of a second virus-susceptible host strain in the model system.</title>
        <authorList>
            <person name="Chase E."/>
            <person name="Truchon A.R."/>
            <person name="Schepens W."/>
            <person name="Wilhelm S.W."/>
        </authorList>
    </citation>
    <scope>NUCLEOTIDE SEQUENCE [LARGE SCALE GENOMIC DNA]</scope>
    <source>
        <strain evidence="1 2">CCMP1851</strain>
    </source>
</reference>
<dbReference type="SUPFAM" id="SSF64397">
    <property type="entry name" value="Hsp33 domain"/>
    <property type="match status" value="1"/>
</dbReference>
<evidence type="ECO:0000313" key="2">
    <source>
        <dbReference type="Proteomes" id="UP001363151"/>
    </source>
</evidence>
<dbReference type="PANTHER" id="PTHR30111">
    <property type="entry name" value="33 KDA CHAPERONIN"/>
    <property type="match status" value="1"/>
</dbReference>
<organism evidence="1 2">
    <name type="scientific">Aureococcus anophagefferens</name>
    <name type="common">Harmful bloom alga</name>
    <dbReference type="NCBI Taxonomy" id="44056"/>
    <lineage>
        <taxon>Eukaryota</taxon>
        <taxon>Sar</taxon>
        <taxon>Stramenopiles</taxon>
        <taxon>Ochrophyta</taxon>
        <taxon>Pelagophyceae</taxon>
        <taxon>Pelagomonadales</taxon>
        <taxon>Pelagomonadaceae</taxon>
        <taxon>Aureococcus</taxon>
    </lineage>
</organism>
<protein>
    <submittedName>
        <fullName evidence="1">Hsp33-like molecular chaperone</fullName>
    </submittedName>
</protein>
<keyword evidence="2" id="KW-1185">Reference proteome</keyword>
<proteinExistence type="predicted"/>
<dbReference type="InterPro" id="IPR000397">
    <property type="entry name" value="Heat_shock_Hsp33"/>
</dbReference>